<evidence type="ECO:0000313" key="3">
    <source>
        <dbReference type="Proteomes" id="UP000664601"/>
    </source>
</evidence>
<feature type="region of interest" description="Disordered" evidence="1">
    <location>
        <begin position="41"/>
        <end position="67"/>
    </location>
</feature>
<evidence type="ECO:0000256" key="1">
    <source>
        <dbReference type="SAM" id="MobiDB-lite"/>
    </source>
</evidence>
<protein>
    <submittedName>
        <fullName evidence="2">Uncharacterized protein</fullName>
    </submittedName>
</protein>
<dbReference type="RefSeq" id="WP_207672693.1">
    <property type="nucleotide sequence ID" value="NZ_JAFREM010000011.1"/>
</dbReference>
<name>A0ABS3L800_9ENTE</name>
<accession>A0ABS3L800</accession>
<reference evidence="2 3" key="1">
    <citation type="submission" date="2021-03" db="EMBL/GenBank/DDBJ databases">
        <title>Enterococcal diversity collection.</title>
        <authorList>
            <person name="Gilmore M.S."/>
            <person name="Schwartzman J."/>
            <person name="Van Tyne D."/>
            <person name="Martin M."/>
            <person name="Earl A.M."/>
            <person name="Manson A.L."/>
            <person name="Straub T."/>
            <person name="Salamzade R."/>
            <person name="Saavedra J."/>
            <person name="Lebreton F."/>
            <person name="Prichula J."/>
            <person name="Schaufler K."/>
            <person name="Gaca A."/>
            <person name="Sgardioli B."/>
            <person name="Wagenaar J."/>
            <person name="Strong T."/>
        </authorList>
    </citation>
    <scope>NUCLEOTIDE SEQUENCE [LARGE SCALE GENOMIC DNA]</scope>
    <source>
        <strain evidence="2 3">669A</strain>
    </source>
</reference>
<dbReference type="Proteomes" id="UP000664601">
    <property type="component" value="Unassembled WGS sequence"/>
</dbReference>
<proteinExistence type="predicted"/>
<keyword evidence="3" id="KW-1185">Reference proteome</keyword>
<comment type="caution">
    <text evidence="2">The sequence shown here is derived from an EMBL/GenBank/DDBJ whole genome shotgun (WGS) entry which is preliminary data.</text>
</comment>
<gene>
    <name evidence="2" type="ORF">JZO70_06255</name>
</gene>
<evidence type="ECO:0000313" key="2">
    <source>
        <dbReference type="EMBL" id="MBO1305751.1"/>
    </source>
</evidence>
<organism evidence="2 3">
    <name type="scientific">Candidatus Enterococcus moelleringii</name>
    <dbReference type="NCBI Taxonomy" id="2815325"/>
    <lineage>
        <taxon>Bacteria</taxon>
        <taxon>Bacillati</taxon>
        <taxon>Bacillota</taxon>
        <taxon>Bacilli</taxon>
        <taxon>Lactobacillales</taxon>
        <taxon>Enterococcaceae</taxon>
        <taxon>Enterococcus</taxon>
    </lineage>
</organism>
<feature type="compositionally biased region" description="Basic residues" evidence="1">
    <location>
        <begin position="54"/>
        <end position="67"/>
    </location>
</feature>
<sequence length="67" mass="7512">MIYLLLLLLGLVILAHSFLIISLMKANQRLEGRIRSLSRVVGKKPRPVNQAQGHARKGPVKSRNQGR</sequence>
<dbReference type="EMBL" id="JAFREM010000011">
    <property type="protein sequence ID" value="MBO1305751.1"/>
    <property type="molecule type" value="Genomic_DNA"/>
</dbReference>